<evidence type="ECO:0000256" key="8">
    <source>
        <dbReference type="ARBA" id="ARBA00037387"/>
    </source>
</evidence>
<feature type="domain" description="PTS EIIA type-2" evidence="11">
    <location>
        <begin position="1"/>
        <end position="142"/>
    </location>
</feature>
<dbReference type="Pfam" id="PF00359">
    <property type="entry name" value="PTS_EIIA_2"/>
    <property type="match status" value="1"/>
</dbReference>
<organism evidence="12 13">
    <name type="scientific">Aquibacillus halophilus</name>
    <dbReference type="NCBI Taxonomy" id="930132"/>
    <lineage>
        <taxon>Bacteria</taxon>
        <taxon>Bacillati</taxon>
        <taxon>Bacillota</taxon>
        <taxon>Bacilli</taxon>
        <taxon>Bacillales</taxon>
        <taxon>Bacillaceae</taxon>
        <taxon>Aquibacillus</taxon>
    </lineage>
</organism>
<evidence type="ECO:0000256" key="5">
    <source>
        <dbReference type="ARBA" id="ARBA00022679"/>
    </source>
</evidence>
<keyword evidence="3" id="KW-0963">Cytoplasm</keyword>
<name>A0A6A8DIY2_9BACI</name>
<proteinExistence type="predicted"/>
<dbReference type="PANTHER" id="PTHR36203:SF1">
    <property type="entry name" value="ASCORBATE-SPECIFIC PTS SYSTEM EIIA COMPONENT"/>
    <property type="match status" value="1"/>
</dbReference>
<dbReference type="PROSITE" id="PS51094">
    <property type="entry name" value="PTS_EIIA_TYPE_2"/>
    <property type="match status" value="1"/>
</dbReference>
<evidence type="ECO:0000256" key="4">
    <source>
        <dbReference type="ARBA" id="ARBA00022553"/>
    </source>
</evidence>
<keyword evidence="6" id="KW-0598">Phosphotransferase system</keyword>
<dbReference type="InterPro" id="IPR002178">
    <property type="entry name" value="PTS_EIIA_type-2_dom"/>
</dbReference>
<dbReference type="InterPro" id="IPR051351">
    <property type="entry name" value="Ascorbate-PTS_EIIA_comp"/>
</dbReference>
<dbReference type="PANTHER" id="PTHR36203">
    <property type="entry name" value="ASCORBATE-SPECIFIC PTS SYSTEM EIIA COMPONENT"/>
    <property type="match status" value="1"/>
</dbReference>
<dbReference type="OrthoDB" id="369398at2"/>
<comment type="caution">
    <text evidence="12">The sequence shown here is derived from an EMBL/GenBank/DDBJ whole genome shotgun (WGS) entry which is preliminary data.</text>
</comment>
<sequence length="142" mass="15652">MLEPELLKVGIVVNTWQEAIQQGGELLVKSGMVEQRYVEAMIDNVIKLGPYMVIAPKVAMPHARPQDGVLKTGISLLLLKEPVVFGERGEQLAQLVICLAALDNSSHLDLLKQIAEVIRDEASLALMLQATTTEELLNYFSK</sequence>
<dbReference type="AlphaFoldDB" id="A0A6A8DIY2"/>
<dbReference type="Proteomes" id="UP000799092">
    <property type="component" value="Unassembled WGS sequence"/>
</dbReference>
<dbReference type="Gene3D" id="3.40.930.10">
    <property type="entry name" value="Mannitol-specific EII, Chain A"/>
    <property type="match status" value="1"/>
</dbReference>
<comment type="subcellular location">
    <subcellularLocation>
        <location evidence="1">Cytoplasm</location>
    </subcellularLocation>
</comment>
<dbReference type="RefSeq" id="WP_153737333.1">
    <property type="nucleotide sequence ID" value="NZ_WJNG01000011.1"/>
</dbReference>
<comment type="function">
    <text evidence="8">The phosphoenolpyruvate-dependent sugar phosphotransferase system (sugar PTS), a major carbohydrate active transport system, catalyzes the phosphorylation of incoming sugar substrates concomitantly with their translocation across the cell membrane. The enzyme II UlaABC PTS system is involved in ascorbate transport.</text>
</comment>
<evidence type="ECO:0000256" key="2">
    <source>
        <dbReference type="ARBA" id="ARBA00022448"/>
    </source>
</evidence>
<evidence type="ECO:0000256" key="7">
    <source>
        <dbReference type="ARBA" id="ARBA00022777"/>
    </source>
</evidence>
<reference evidence="12" key="1">
    <citation type="submission" date="2019-11" db="EMBL/GenBank/DDBJ databases">
        <authorList>
            <person name="Li J."/>
        </authorList>
    </citation>
    <scope>NUCLEOTIDE SEQUENCE</scope>
    <source>
        <strain evidence="12">B6B</strain>
    </source>
</reference>
<accession>A0A6A8DIY2</accession>
<evidence type="ECO:0000256" key="1">
    <source>
        <dbReference type="ARBA" id="ARBA00004496"/>
    </source>
</evidence>
<keyword evidence="5" id="KW-0808">Transferase</keyword>
<dbReference type="InterPro" id="IPR016152">
    <property type="entry name" value="PTrfase/Anion_transptr"/>
</dbReference>
<evidence type="ECO:0000256" key="9">
    <source>
        <dbReference type="ARBA" id="ARBA00041175"/>
    </source>
</evidence>
<protein>
    <recommendedName>
        <fullName evidence="9">Ascorbate-specific PTS system EIIA component</fullName>
    </recommendedName>
    <alternativeName>
        <fullName evidence="10">Ascorbate-specific phosphotransferase enzyme IIA component</fullName>
    </alternativeName>
</protein>
<dbReference type="GO" id="GO:0016301">
    <property type="term" value="F:kinase activity"/>
    <property type="evidence" value="ECO:0007669"/>
    <property type="project" value="UniProtKB-KW"/>
</dbReference>
<evidence type="ECO:0000313" key="13">
    <source>
        <dbReference type="Proteomes" id="UP000799092"/>
    </source>
</evidence>
<evidence type="ECO:0000256" key="3">
    <source>
        <dbReference type="ARBA" id="ARBA00022490"/>
    </source>
</evidence>
<dbReference type="EMBL" id="WJNG01000011">
    <property type="protein sequence ID" value="MRH43711.1"/>
    <property type="molecule type" value="Genomic_DNA"/>
</dbReference>
<evidence type="ECO:0000259" key="11">
    <source>
        <dbReference type="PROSITE" id="PS51094"/>
    </source>
</evidence>
<dbReference type="CDD" id="cd00211">
    <property type="entry name" value="PTS_IIA_fru"/>
    <property type="match status" value="1"/>
</dbReference>
<evidence type="ECO:0000256" key="10">
    <source>
        <dbReference type="ARBA" id="ARBA00042072"/>
    </source>
</evidence>
<keyword evidence="4" id="KW-0597">Phosphoprotein</keyword>
<keyword evidence="13" id="KW-1185">Reference proteome</keyword>
<dbReference type="SUPFAM" id="SSF55804">
    <property type="entry name" value="Phoshotransferase/anion transport protein"/>
    <property type="match status" value="1"/>
</dbReference>
<evidence type="ECO:0000256" key="6">
    <source>
        <dbReference type="ARBA" id="ARBA00022683"/>
    </source>
</evidence>
<dbReference type="GO" id="GO:0009401">
    <property type="term" value="P:phosphoenolpyruvate-dependent sugar phosphotransferase system"/>
    <property type="evidence" value="ECO:0007669"/>
    <property type="project" value="UniProtKB-KW"/>
</dbReference>
<dbReference type="GO" id="GO:0005737">
    <property type="term" value="C:cytoplasm"/>
    <property type="evidence" value="ECO:0007669"/>
    <property type="project" value="UniProtKB-SubCell"/>
</dbReference>
<gene>
    <name evidence="12" type="ORF">GH741_13620</name>
</gene>
<evidence type="ECO:0000313" key="12">
    <source>
        <dbReference type="EMBL" id="MRH43711.1"/>
    </source>
</evidence>
<keyword evidence="7" id="KW-0418">Kinase</keyword>
<keyword evidence="2" id="KW-0813">Transport</keyword>